<dbReference type="AlphaFoldDB" id="A0A9N9NRQ1"/>
<gene>
    <name evidence="2" type="ORF">ALEPTO_LOCUS13320</name>
</gene>
<reference evidence="2" key="1">
    <citation type="submission" date="2021-06" db="EMBL/GenBank/DDBJ databases">
        <authorList>
            <person name="Kallberg Y."/>
            <person name="Tangrot J."/>
            <person name="Rosling A."/>
        </authorList>
    </citation>
    <scope>NUCLEOTIDE SEQUENCE</scope>
    <source>
        <strain evidence="2">FL130A</strain>
    </source>
</reference>
<sequence length="112" mass="11874">KSLLPSSQDVLKWHKTITAAIQATSKAATPKSATSATSKVATSKAVTSATPKAATLATTTPTTILVIEELILNELTTPVSSPRRPETPIGEVVKTKRQSQIYNIEDIEGESE</sequence>
<dbReference type="OrthoDB" id="10593870at2759"/>
<protein>
    <submittedName>
        <fullName evidence="2">10503_t:CDS:1</fullName>
    </submittedName>
</protein>
<organism evidence="2 3">
    <name type="scientific">Ambispora leptoticha</name>
    <dbReference type="NCBI Taxonomy" id="144679"/>
    <lineage>
        <taxon>Eukaryota</taxon>
        <taxon>Fungi</taxon>
        <taxon>Fungi incertae sedis</taxon>
        <taxon>Mucoromycota</taxon>
        <taxon>Glomeromycotina</taxon>
        <taxon>Glomeromycetes</taxon>
        <taxon>Archaeosporales</taxon>
        <taxon>Ambisporaceae</taxon>
        <taxon>Ambispora</taxon>
    </lineage>
</organism>
<keyword evidence="3" id="KW-1185">Reference proteome</keyword>
<dbReference type="EMBL" id="CAJVPS010041030">
    <property type="protein sequence ID" value="CAG8751545.1"/>
    <property type="molecule type" value="Genomic_DNA"/>
</dbReference>
<accession>A0A9N9NRQ1</accession>
<feature type="region of interest" description="Disordered" evidence="1">
    <location>
        <begin position="24"/>
        <end position="52"/>
    </location>
</feature>
<name>A0A9N9NRQ1_9GLOM</name>
<proteinExistence type="predicted"/>
<evidence type="ECO:0000256" key="1">
    <source>
        <dbReference type="SAM" id="MobiDB-lite"/>
    </source>
</evidence>
<evidence type="ECO:0000313" key="3">
    <source>
        <dbReference type="Proteomes" id="UP000789508"/>
    </source>
</evidence>
<comment type="caution">
    <text evidence="2">The sequence shown here is derived from an EMBL/GenBank/DDBJ whole genome shotgun (WGS) entry which is preliminary data.</text>
</comment>
<feature type="non-terminal residue" evidence="2">
    <location>
        <position position="1"/>
    </location>
</feature>
<evidence type="ECO:0000313" key="2">
    <source>
        <dbReference type="EMBL" id="CAG8751545.1"/>
    </source>
</evidence>
<dbReference type="Proteomes" id="UP000789508">
    <property type="component" value="Unassembled WGS sequence"/>
</dbReference>
<feature type="non-terminal residue" evidence="2">
    <location>
        <position position="112"/>
    </location>
</feature>